<organism evidence="2 3">
    <name type="scientific">Pedobacter steynii</name>
    <dbReference type="NCBI Taxonomy" id="430522"/>
    <lineage>
        <taxon>Bacteria</taxon>
        <taxon>Pseudomonadati</taxon>
        <taxon>Bacteroidota</taxon>
        <taxon>Sphingobacteriia</taxon>
        <taxon>Sphingobacteriales</taxon>
        <taxon>Sphingobacteriaceae</taxon>
        <taxon>Pedobacter</taxon>
    </lineage>
</organism>
<protein>
    <submittedName>
        <fullName evidence="2">Uncharacterized protein</fullName>
    </submittedName>
</protein>
<sequence length="61" mass="6691">MAILTGGLFVKISGKIGGLVFSTRNNQTEVKSLPKKYEGPVTRKRSQERQGGPFVNIHATF</sequence>
<keyword evidence="3" id="KW-1185">Reference proteome</keyword>
<evidence type="ECO:0000313" key="3">
    <source>
        <dbReference type="Proteomes" id="UP000183200"/>
    </source>
</evidence>
<proteinExistence type="predicted"/>
<dbReference type="AlphaFoldDB" id="A0A1G9P7W5"/>
<reference evidence="3" key="1">
    <citation type="submission" date="2016-10" db="EMBL/GenBank/DDBJ databases">
        <authorList>
            <person name="Varghese N."/>
            <person name="Submissions S."/>
        </authorList>
    </citation>
    <scope>NUCLEOTIDE SEQUENCE [LARGE SCALE GENOMIC DNA]</scope>
    <source>
        <strain evidence="3">DSM 19110</strain>
    </source>
</reference>
<dbReference type="RefSeq" id="WP_074605425.1">
    <property type="nucleotide sequence ID" value="NZ_FNGY01000002.1"/>
</dbReference>
<dbReference type="Proteomes" id="UP000183200">
    <property type="component" value="Unassembled WGS sequence"/>
</dbReference>
<evidence type="ECO:0000256" key="1">
    <source>
        <dbReference type="SAM" id="MobiDB-lite"/>
    </source>
</evidence>
<evidence type="ECO:0000313" key="2">
    <source>
        <dbReference type="EMBL" id="SDL94830.1"/>
    </source>
</evidence>
<accession>A0A1G9P7W5</accession>
<dbReference type="EMBL" id="FNGY01000002">
    <property type="protein sequence ID" value="SDL94830.1"/>
    <property type="molecule type" value="Genomic_DNA"/>
</dbReference>
<feature type="region of interest" description="Disordered" evidence="1">
    <location>
        <begin position="31"/>
        <end position="61"/>
    </location>
</feature>
<gene>
    <name evidence="2" type="ORF">SAMN05421820_102572</name>
</gene>
<name>A0A1G9P7W5_9SPHI</name>
<dbReference type="OrthoDB" id="665435at2"/>